<evidence type="ECO:0000313" key="12">
    <source>
        <dbReference type="Proteomes" id="UP000708208"/>
    </source>
</evidence>
<keyword evidence="7" id="KW-0675">Receptor</keyword>
<evidence type="ECO:0000313" key="11">
    <source>
        <dbReference type="EMBL" id="CAG7720421.1"/>
    </source>
</evidence>
<gene>
    <name evidence="11" type="ORF">AFUS01_LOCUS9698</name>
</gene>
<evidence type="ECO:0000256" key="9">
    <source>
        <dbReference type="SAM" id="Phobius"/>
    </source>
</evidence>
<dbReference type="GO" id="GO:0005886">
    <property type="term" value="C:plasma membrane"/>
    <property type="evidence" value="ECO:0007669"/>
    <property type="project" value="UniProtKB-SubCell"/>
</dbReference>
<reference evidence="11" key="1">
    <citation type="submission" date="2021-06" db="EMBL/GenBank/DDBJ databases">
        <authorList>
            <person name="Hodson N. C."/>
            <person name="Mongue J. A."/>
            <person name="Jaron S. K."/>
        </authorList>
    </citation>
    <scope>NUCLEOTIDE SEQUENCE</scope>
</reference>
<evidence type="ECO:0000256" key="1">
    <source>
        <dbReference type="ARBA" id="ARBA00004651"/>
    </source>
</evidence>
<dbReference type="Pfam" id="PF00060">
    <property type="entry name" value="Lig_chan"/>
    <property type="match status" value="1"/>
</dbReference>
<evidence type="ECO:0000256" key="2">
    <source>
        <dbReference type="ARBA" id="ARBA00008685"/>
    </source>
</evidence>
<evidence type="ECO:0000256" key="8">
    <source>
        <dbReference type="ARBA" id="ARBA00023180"/>
    </source>
</evidence>
<protein>
    <recommendedName>
        <fullName evidence="10">Ionotropic glutamate receptor C-terminal domain-containing protein</fullName>
    </recommendedName>
</protein>
<feature type="non-terminal residue" evidence="11">
    <location>
        <position position="1"/>
    </location>
</feature>
<proteinExistence type="inferred from homology"/>
<feature type="transmembrane region" description="Helical" evidence="9">
    <location>
        <begin position="330"/>
        <end position="348"/>
    </location>
</feature>
<keyword evidence="8" id="KW-0325">Glycoprotein</keyword>
<evidence type="ECO:0000256" key="7">
    <source>
        <dbReference type="ARBA" id="ARBA00023170"/>
    </source>
</evidence>
<keyword evidence="6 9" id="KW-0472">Membrane</keyword>
<name>A0A8J2NP47_9HEXA</name>
<evidence type="ECO:0000256" key="5">
    <source>
        <dbReference type="ARBA" id="ARBA00022989"/>
    </source>
</evidence>
<dbReference type="AlphaFoldDB" id="A0A8J2NP47"/>
<feature type="transmembrane region" description="Helical" evidence="9">
    <location>
        <begin position="294"/>
        <end position="318"/>
    </location>
</feature>
<keyword evidence="4 9" id="KW-0812">Transmembrane</keyword>
<comment type="subcellular location">
    <subcellularLocation>
        <location evidence="1">Cell membrane</location>
        <topology evidence="1">Multi-pass membrane protein</topology>
    </subcellularLocation>
</comment>
<keyword evidence="3" id="KW-1003">Cell membrane</keyword>
<evidence type="ECO:0000259" key="10">
    <source>
        <dbReference type="Pfam" id="PF00060"/>
    </source>
</evidence>
<dbReference type="EMBL" id="CAJVCH010070456">
    <property type="protein sequence ID" value="CAG7720421.1"/>
    <property type="molecule type" value="Genomic_DNA"/>
</dbReference>
<dbReference type="OrthoDB" id="6117597at2759"/>
<dbReference type="InterPro" id="IPR001320">
    <property type="entry name" value="Iontro_rcpt_C"/>
</dbReference>
<organism evidence="11 12">
    <name type="scientific">Allacma fusca</name>
    <dbReference type="NCBI Taxonomy" id="39272"/>
    <lineage>
        <taxon>Eukaryota</taxon>
        <taxon>Metazoa</taxon>
        <taxon>Ecdysozoa</taxon>
        <taxon>Arthropoda</taxon>
        <taxon>Hexapoda</taxon>
        <taxon>Collembola</taxon>
        <taxon>Symphypleona</taxon>
        <taxon>Sminthuridae</taxon>
        <taxon>Allacma</taxon>
    </lineage>
</organism>
<evidence type="ECO:0000256" key="3">
    <source>
        <dbReference type="ARBA" id="ARBA00022475"/>
    </source>
</evidence>
<evidence type="ECO:0000256" key="4">
    <source>
        <dbReference type="ARBA" id="ARBA00022692"/>
    </source>
</evidence>
<dbReference type="PANTHER" id="PTHR42643:SF32">
    <property type="entry name" value="IONOTROPIC RECEPTOR 31A, ISOFORM C-RELATED"/>
    <property type="match status" value="1"/>
</dbReference>
<keyword evidence="12" id="KW-1185">Reference proteome</keyword>
<dbReference type="GO" id="GO:0050906">
    <property type="term" value="P:detection of stimulus involved in sensory perception"/>
    <property type="evidence" value="ECO:0007669"/>
    <property type="project" value="UniProtKB-ARBA"/>
</dbReference>
<keyword evidence="5 9" id="KW-1133">Transmembrane helix</keyword>
<dbReference type="InterPro" id="IPR052192">
    <property type="entry name" value="Insect_Ionotropic_Sensory_Rcpt"/>
</dbReference>
<sequence>MGRKTDIIFVQNGSQPKPRCEVEVTMYSSVTLAEFISDINIEYSGDTVVIINDAEFEIVKLVNKLSDGAMTVQGKITCIILFPEISTRIYRELLMTPFKVSYLISTRIFLMELNSLEKVESTAYSALAWRVHHMFSSIQLQKLSLWLPLTIEDIDCLEDVAGKFQNVSIKAAGVPYDSINPFLLETQTLNDTFKFTGGFDLEIINCLADALNFSMIHIRGEHYIDPAGNGSLTGIGAQVVKGDADISISSHEYMPYIQNKISYLHPTYSNRINVYIVRKPASTFRDVFFSSCDVYIWLSLVSFWVLSSILTIGFSWLLSRTGKFSKNDKTIGNDAFLFVMGAACQQGWYVSPDSVSMRLIVLASFITHIVFYAAFTAMLVSTLSVDQELIRDSSDLTKYQYKMYSDGIALGAEYIANKLDKQSINAPSFVNRTVSAIDAFKKIYSENAGLITFSDVFYPQLKAYFKSGCNVENSETKSEENICKDIQQVSVSRVPSLAGTFLPKHSPLKPYFNQKIVLLIERGIRQRFLTIYFRKSVV</sequence>
<accession>A0A8J2NP47</accession>
<comment type="similarity">
    <text evidence="2">Belongs to the glutamate-gated ion channel (TC 1.A.10.1) family.</text>
</comment>
<comment type="caution">
    <text evidence="11">The sequence shown here is derived from an EMBL/GenBank/DDBJ whole genome shotgun (WGS) entry which is preliminary data.</text>
</comment>
<feature type="transmembrane region" description="Helical" evidence="9">
    <location>
        <begin position="360"/>
        <end position="383"/>
    </location>
</feature>
<dbReference type="PANTHER" id="PTHR42643">
    <property type="entry name" value="IONOTROPIC RECEPTOR 20A-RELATED"/>
    <property type="match status" value="1"/>
</dbReference>
<evidence type="ECO:0000256" key="6">
    <source>
        <dbReference type="ARBA" id="ARBA00023136"/>
    </source>
</evidence>
<dbReference type="GO" id="GO:0015276">
    <property type="term" value="F:ligand-gated monoatomic ion channel activity"/>
    <property type="evidence" value="ECO:0007669"/>
    <property type="project" value="InterPro"/>
</dbReference>
<feature type="domain" description="Ionotropic glutamate receptor C-terminal" evidence="10">
    <location>
        <begin position="295"/>
        <end position="481"/>
    </location>
</feature>
<dbReference type="Proteomes" id="UP000708208">
    <property type="component" value="Unassembled WGS sequence"/>
</dbReference>